<keyword evidence="8 10" id="KW-1133">Transmembrane helix</keyword>
<feature type="transmembrane region" description="Helical" evidence="10">
    <location>
        <begin position="208"/>
        <end position="226"/>
    </location>
</feature>
<keyword evidence="14" id="KW-1185">Reference proteome</keyword>
<evidence type="ECO:0000256" key="9">
    <source>
        <dbReference type="ARBA" id="ARBA00023136"/>
    </source>
</evidence>
<dbReference type="OrthoDB" id="9774448at2"/>
<dbReference type="NCBIfam" id="TIGR02141">
    <property type="entry name" value="modB_ABC"/>
    <property type="match status" value="1"/>
</dbReference>
<evidence type="ECO:0000256" key="4">
    <source>
        <dbReference type="ARBA" id="ARBA00022448"/>
    </source>
</evidence>
<keyword evidence="9 10" id="KW-0472">Membrane</keyword>
<dbReference type="GO" id="GO:0005886">
    <property type="term" value="C:plasma membrane"/>
    <property type="evidence" value="ECO:0007669"/>
    <property type="project" value="UniProtKB-SubCell"/>
</dbReference>
<keyword evidence="5" id="KW-1003">Cell membrane</keyword>
<dbReference type="InterPro" id="IPR011867">
    <property type="entry name" value="ModB_ABC"/>
</dbReference>
<comment type="function">
    <text evidence="1 11">Part of the binding-protein-dependent transport system for molybdenum; probably responsible for the translocation of the substrate across the membrane.</text>
</comment>
<evidence type="ECO:0000256" key="1">
    <source>
        <dbReference type="ARBA" id="ARBA00002949"/>
    </source>
</evidence>
<comment type="similarity">
    <text evidence="3 11">Belongs to the binding-protein-dependent transport system permease family. CysTW subfamily.</text>
</comment>
<name>A0A285TCI1_9RHOB</name>
<dbReference type="PROSITE" id="PS50928">
    <property type="entry name" value="ABC_TM1"/>
    <property type="match status" value="1"/>
</dbReference>
<evidence type="ECO:0000256" key="11">
    <source>
        <dbReference type="RuleBase" id="RU365097"/>
    </source>
</evidence>
<dbReference type="SUPFAM" id="SSF161098">
    <property type="entry name" value="MetI-like"/>
    <property type="match status" value="1"/>
</dbReference>
<keyword evidence="7 10" id="KW-0812">Transmembrane</keyword>
<dbReference type="GO" id="GO:0015098">
    <property type="term" value="F:molybdate ion transmembrane transporter activity"/>
    <property type="evidence" value="ECO:0007669"/>
    <property type="project" value="UniProtKB-UniRule"/>
</dbReference>
<dbReference type="Pfam" id="PF00528">
    <property type="entry name" value="BPD_transp_1"/>
    <property type="match status" value="1"/>
</dbReference>
<evidence type="ECO:0000256" key="10">
    <source>
        <dbReference type="RuleBase" id="RU363032"/>
    </source>
</evidence>
<reference evidence="14" key="1">
    <citation type="submission" date="2017-08" db="EMBL/GenBank/DDBJ databases">
        <authorList>
            <person name="Varghese N."/>
            <person name="Submissions S."/>
        </authorList>
    </citation>
    <scope>NUCLEOTIDE SEQUENCE [LARGE SCALE GENOMIC DNA]</scope>
    <source>
        <strain evidence="14">JA276</strain>
    </source>
</reference>
<dbReference type="InterPro" id="IPR035906">
    <property type="entry name" value="MetI-like_sf"/>
</dbReference>
<evidence type="ECO:0000259" key="12">
    <source>
        <dbReference type="PROSITE" id="PS50928"/>
    </source>
</evidence>
<dbReference type="PANTHER" id="PTHR30183">
    <property type="entry name" value="MOLYBDENUM TRANSPORT SYSTEM PERMEASE PROTEIN MODB"/>
    <property type="match status" value="1"/>
</dbReference>
<proteinExistence type="inferred from homology"/>
<keyword evidence="4 10" id="KW-0813">Transport</keyword>
<dbReference type="Proteomes" id="UP000219111">
    <property type="component" value="Unassembled WGS sequence"/>
</dbReference>
<protein>
    <recommendedName>
        <fullName evidence="11">Molybdenum transport system permease</fullName>
    </recommendedName>
</protein>
<accession>A0A285TCI1</accession>
<evidence type="ECO:0000256" key="5">
    <source>
        <dbReference type="ARBA" id="ARBA00022475"/>
    </source>
</evidence>
<evidence type="ECO:0000256" key="3">
    <source>
        <dbReference type="ARBA" id="ARBA00007069"/>
    </source>
</evidence>
<evidence type="ECO:0000313" key="13">
    <source>
        <dbReference type="EMBL" id="SOC19007.1"/>
    </source>
</evidence>
<evidence type="ECO:0000256" key="7">
    <source>
        <dbReference type="ARBA" id="ARBA00022692"/>
    </source>
</evidence>
<dbReference type="InterPro" id="IPR000515">
    <property type="entry name" value="MetI-like"/>
</dbReference>
<evidence type="ECO:0000256" key="6">
    <source>
        <dbReference type="ARBA" id="ARBA00022505"/>
    </source>
</evidence>
<feature type="transmembrane region" description="Helical" evidence="10">
    <location>
        <begin position="95"/>
        <end position="119"/>
    </location>
</feature>
<feature type="transmembrane region" description="Helical" evidence="10">
    <location>
        <begin position="30"/>
        <end position="49"/>
    </location>
</feature>
<dbReference type="EMBL" id="OBMT01000017">
    <property type="protein sequence ID" value="SOC19007.1"/>
    <property type="molecule type" value="Genomic_DNA"/>
</dbReference>
<dbReference type="PANTHER" id="PTHR30183:SF3">
    <property type="entry name" value="MOLYBDENUM TRANSPORT SYSTEM PERMEASE PROTEIN MODB"/>
    <property type="match status" value="1"/>
</dbReference>
<keyword evidence="11" id="KW-0997">Cell inner membrane</keyword>
<feature type="domain" description="ABC transmembrane type-1" evidence="12">
    <location>
        <begin position="23"/>
        <end position="226"/>
    </location>
</feature>
<evidence type="ECO:0000256" key="2">
    <source>
        <dbReference type="ARBA" id="ARBA00004651"/>
    </source>
</evidence>
<feature type="transmembrane region" description="Helical" evidence="10">
    <location>
        <begin position="147"/>
        <end position="169"/>
    </location>
</feature>
<feature type="transmembrane region" description="Helical" evidence="10">
    <location>
        <begin position="61"/>
        <end position="83"/>
    </location>
</feature>
<evidence type="ECO:0000256" key="8">
    <source>
        <dbReference type="ARBA" id="ARBA00022989"/>
    </source>
</evidence>
<comment type="subcellular location">
    <subcellularLocation>
        <location evidence="11">Cell inner membrane</location>
        <topology evidence="11">Multi-pass membrane protein</topology>
    </subcellularLocation>
    <subcellularLocation>
        <location evidence="2 10">Cell membrane</location>
        <topology evidence="2 10">Multi-pass membrane protein</topology>
    </subcellularLocation>
</comment>
<organism evidence="13 14">
    <name type="scientific">Rhodobacter maris</name>
    <dbReference type="NCBI Taxonomy" id="446682"/>
    <lineage>
        <taxon>Bacteria</taxon>
        <taxon>Pseudomonadati</taxon>
        <taxon>Pseudomonadota</taxon>
        <taxon>Alphaproteobacteria</taxon>
        <taxon>Rhodobacterales</taxon>
        <taxon>Rhodobacter group</taxon>
        <taxon>Rhodobacter</taxon>
    </lineage>
</organism>
<dbReference type="CDD" id="cd06261">
    <property type="entry name" value="TM_PBP2"/>
    <property type="match status" value="1"/>
</dbReference>
<dbReference type="RefSeq" id="WP_097071262.1">
    <property type="nucleotide sequence ID" value="NZ_OBMT01000017.1"/>
</dbReference>
<evidence type="ECO:0000313" key="14">
    <source>
        <dbReference type="Proteomes" id="UP000219111"/>
    </source>
</evidence>
<gene>
    <name evidence="13" type="ORF">SAMN05877831_11748</name>
</gene>
<dbReference type="Gene3D" id="1.10.3720.10">
    <property type="entry name" value="MetI-like"/>
    <property type="match status" value="1"/>
</dbReference>
<sequence length="234" mass="24165">MTGAALGESLAGVLGDPALAFPLALSLRIALATLAVHATLGIALGWALARRGWWGRGLVDLLVLLPMVFPPIVLGFALLIVLGRRGLGGWLEAHLGFGFVFTETGVWLASVIVGLPLIVKPVEAAIAALPRNLAEAARTLGHGEAVIFARVILPNIAGAVGAGLLMASARSLGEVGVTLMLGGNILDRTNTISLEIYNAVTVGEFHRALVLSGLLGLVSVAVFVVLRRRAASPL</sequence>
<keyword evidence="6 11" id="KW-0500">Molybdenum</keyword>
<dbReference type="AlphaFoldDB" id="A0A285TCI1"/>